<keyword evidence="5" id="KW-0539">Nucleus</keyword>
<dbReference type="STRING" id="35722.A0A0B7NLH8"/>
<dbReference type="InterPro" id="IPR011989">
    <property type="entry name" value="ARM-like"/>
</dbReference>
<dbReference type="SUPFAM" id="SSF48371">
    <property type="entry name" value="ARM repeat"/>
    <property type="match status" value="2"/>
</dbReference>
<dbReference type="Proteomes" id="UP000054107">
    <property type="component" value="Unassembled WGS sequence"/>
</dbReference>
<evidence type="ECO:0000256" key="2">
    <source>
        <dbReference type="ARBA" id="ARBA00004496"/>
    </source>
</evidence>
<evidence type="ECO:0000313" key="7">
    <source>
        <dbReference type="EMBL" id="CEP16218.1"/>
    </source>
</evidence>
<keyword evidence="3" id="KW-0963">Cytoplasm</keyword>
<dbReference type="Gene3D" id="1.25.10.10">
    <property type="entry name" value="Leucine-rich Repeat Variant"/>
    <property type="match status" value="3"/>
</dbReference>
<dbReference type="InterPro" id="IPR000225">
    <property type="entry name" value="Armadillo"/>
</dbReference>
<dbReference type="PROSITE" id="PS50176">
    <property type="entry name" value="ARM_REPEAT"/>
    <property type="match status" value="1"/>
</dbReference>
<dbReference type="GO" id="GO:0005737">
    <property type="term" value="C:cytoplasm"/>
    <property type="evidence" value="ECO:0007669"/>
    <property type="project" value="UniProtKB-SubCell"/>
</dbReference>
<dbReference type="AlphaFoldDB" id="A0A0B7NLH8"/>
<gene>
    <name evidence="7" type="primary">PARPA_10467.1 scaffold 40601</name>
</gene>
<reference evidence="7 8" key="1">
    <citation type="submission" date="2014-09" db="EMBL/GenBank/DDBJ databases">
        <authorList>
            <person name="Ellenberger Sabrina"/>
        </authorList>
    </citation>
    <scope>NUCLEOTIDE SEQUENCE [LARGE SCALE GENOMIC DNA]</scope>
    <source>
        <strain evidence="7 8">CBS 412.66</strain>
    </source>
</reference>
<dbReference type="GO" id="GO:0005634">
    <property type="term" value="C:nucleus"/>
    <property type="evidence" value="ECO:0007669"/>
    <property type="project" value="UniProtKB-SubCell"/>
</dbReference>
<feature type="repeat" description="ARM" evidence="6">
    <location>
        <begin position="454"/>
        <end position="496"/>
    </location>
</feature>
<keyword evidence="8" id="KW-1185">Reference proteome</keyword>
<dbReference type="EMBL" id="LN732915">
    <property type="protein sequence ID" value="CEP16218.1"/>
    <property type="molecule type" value="Genomic_DNA"/>
</dbReference>
<dbReference type="GO" id="GO:0043161">
    <property type="term" value="P:proteasome-mediated ubiquitin-dependent protein catabolic process"/>
    <property type="evidence" value="ECO:0007669"/>
    <property type="project" value="TreeGrafter"/>
</dbReference>
<protein>
    <submittedName>
        <fullName evidence="7">Uncharacterized protein</fullName>
    </submittedName>
</protein>
<evidence type="ECO:0000256" key="6">
    <source>
        <dbReference type="PROSITE-ProRule" id="PRU00259"/>
    </source>
</evidence>
<dbReference type="OrthoDB" id="5559898at2759"/>
<dbReference type="Pfam" id="PF00514">
    <property type="entry name" value="Arm"/>
    <property type="match status" value="2"/>
</dbReference>
<name>A0A0B7NLH8_9FUNG</name>
<evidence type="ECO:0000313" key="8">
    <source>
        <dbReference type="Proteomes" id="UP000054107"/>
    </source>
</evidence>
<dbReference type="SMART" id="SM00185">
    <property type="entry name" value="ARM"/>
    <property type="match status" value="7"/>
</dbReference>
<accession>A0A0B7NLH8</accession>
<dbReference type="GO" id="GO:0034657">
    <property type="term" value="C:GID complex"/>
    <property type="evidence" value="ECO:0007669"/>
    <property type="project" value="TreeGrafter"/>
</dbReference>
<sequence>MTTSKYEESIKELASQDNAKRLKALRFIKNSVIGNKTKKELYIKLGVVQRFHQHNYKRLVEYLSLPDSSSSYNLKIQAATILGSIAYGKDENVSAVVASGAVGPLLDTLELTDNKPILEAIQERRKLIEAATRALKAIFASSRTLKYGTFTDKHIHDLVVLLDTTSNFLTSEPPGNVSSEGLSYAMIAEFTAAIIAKCCDTQLQQLQLENAGAIQPLVNLLHSGCIKAQEASLDAIATLCRENKVLGGFIVKSKTLDSTQLTTNTILEFVRDKNPNMRLIAATCLTNLYRTGVFKEPFSEITLVVLPALVKLLQDPTDDVQERAPLVLADLIKDSEEMQKAAFDADAISRLAELLSSVSSKDSEEEETSQLGVPGVGSVAKRKEKIKENSLIAIAAATLSKEECRTQAIEAKVLPHVISGLSSKQQHVRLAACQAAKSLSRSVSHLRTSLVDAGIAPPLIKLLYDESIVVQAAACGALCNLVLEFSPMKKSVIEAGAINRFVEYSRSTDSTLQLNGVWALNNLLFRADLQAKKAVMDVLTYDALIELLHDSNLAIQEQALEIVRNLVFGKQEDTDWVIQGIGKDDLLDVLESKLQIVSNMGVPDEEETTASTLVPALYIVVNMSSNAEGPKMALISRPNIVNSVIHHLEHEDPLVRVAAAWCMINWTWANSEENSQDLLKRCHRLRELGIEDKLRNMENDTSRDVRDRANSALEQLQEVLADELV</sequence>
<evidence type="ECO:0000256" key="3">
    <source>
        <dbReference type="ARBA" id="ARBA00022490"/>
    </source>
</evidence>
<evidence type="ECO:0000256" key="1">
    <source>
        <dbReference type="ARBA" id="ARBA00004123"/>
    </source>
</evidence>
<evidence type="ECO:0000256" key="5">
    <source>
        <dbReference type="ARBA" id="ARBA00023242"/>
    </source>
</evidence>
<proteinExistence type="predicted"/>
<dbReference type="InterPro" id="IPR016024">
    <property type="entry name" value="ARM-type_fold"/>
</dbReference>
<dbReference type="PANTHER" id="PTHR15651">
    <property type="entry name" value="ARMADILLO REPEAT-CONTAINING PROTEIN 8"/>
    <property type="match status" value="1"/>
</dbReference>
<dbReference type="PANTHER" id="PTHR15651:SF7">
    <property type="entry name" value="ARMADILLO REPEAT-CONTAINING PROTEIN 8"/>
    <property type="match status" value="1"/>
</dbReference>
<comment type="subcellular location">
    <subcellularLocation>
        <location evidence="2">Cytoplasm</location>
    </subcellularLocation>
    <subcellularLocation>
        <location evidence="1">Nucleus</location>
    </subcellularLocation>
</comment>
<dbReference type="InterPro" id="IPR038739">
    <property type="entry name" value="ARMC8/Vid28"/>
</dbReference>
<organism evidence="7 8">
    <name type="scientific">Parasitella parasitica</name>
    <dbReference type="NCBI Taxonomy" id="35722"/>
    <lineage>
        <taxon>Eukaryota</taxon>
        <taxon>Fungi</taxon>
        <taxon>Fungi incertae sedis</taxon>
        <taxon>Mucoromycota</taxon>
        <taxon>Mucoromycotina</taxon>
        <taxon>Mucoromycetes</taxon>
        <taxon>Mucorales</taxon>
        <taxon>Mucorineae</taxon>
        <taxon>Mucoraceae</taxon>
        <taxon>Parasitella</taxon>
    </lineage>
</organism>
<evidence type="ECO:0000256" key="4">
    <source>
        <dbReference type="ARBA" id="ARBA00022737"/>
    </source>
</evidence>
<keyword evidence="4" id="KW-0677">Repeat</keyword>